<dbReference type="GO" id="GO:0016887">
    <property type="term" value="F:ATP hydrolysis activity"/>
    <property type="evidence" value="ECO:0007669"/>
    <property type="project" value="InterPro"/>
</dbReference>
<dbReference type="GO" id="GO:0005524">
    <property type="term" value="F:ATP binding"/>
    <property type="evidence" value="ECO:0007669"/>
    <property type="project" value="InterPro"/>
</dbReference>
<protein>
    <submittedName>
        <fullName evidence="3">ATPase involved in DNA repair</fullName>
    </submittedName>
</protein>
<dbReference type="Pfam" id="PF12458">
    <property type="entry name" value="DUF3686"/>
    <property type="match status" value="1"/>
</dbReference>
<dbReference type="InterPro" id="IPR057224">
    <property type="entry name" value="DUF7902"/>
</dbReference>
<dbReference type="eggNOG" id="COG0714">
    <property type="taxonomic scope" value="Bacteria"/>
</dbReference>
<dbReference type="InterPro" id="IPR003959">
    <property type="entry name" value="ATPase_AAA_core"/>
</dbReference>
<dbReference type="Proteomes" id="UP000011910">
    <property type="component" value="Unassembled WGS sequence"/>
</dbReference>
<evidence type="ECO:0000259" key="2">
    <source>
        <dbReference type="SMART" id="SM00382"/>
    </source>
</evidence>
<proteinExistence type="predicted"/>
<dbReference type="Pfam" id="PF00004">
    <property type="entry name" value="AAA"/>
    <property type="match status" value="1"/>
</dbReference>
<keyword evidence="4" id="KW-1185">Reference proteome</keyword>
<dbReference type="Gene3D" id="3.40.50.300">
    <property type="entry name" value="P-loop containing nucleotide triphosphate hydrolases"/>
    <property type="match status" value="1"/>
</dbReference>
<gene>
    <name evidence="3" type="ORF">ADICEAN_04043</name>
</gene>
<comment type="caution">
    <text evidence="3">The sequence shown here is derived from an EMBL/GenBank/DDBJ whole genome shotgun (WGS) entry which is preliminary data.</text>
</comment>
<dbReference type="EMBL" id="AODQ01000180">
    <property type="protein sequence ID" value="EMR00837.1"/>
    <property type="molecule type" value="Genomic_DNA"/>
</dbReference>
<dbReference type="SUPFAM" id="SSF52540">
    <property type="entry name" value="P-loop containing nucleoside triphosphate hydrolases"/>
    <property type="match status" value="1"/>
</dbReference>
<evidence type="ECO:0000256" key="1">
    <source>
        <dbReference type="SAM" id="Coils"/>
    </source>
</evidence>
<dbReference type="InterPro" id="IPR027417">
    <property type="entry name" value="P-loop_NTPase"/>
</dbReference>
<sequence>MGGHFIFGYNVHLGLKTHVELADVFSIYQYDTQSHTFHEEGLALLEQGAFLQDFATLYKYYKDTRFVKFAQLGPHLFMVFRVGKSVTDIKTFKWLLQGGTLTYLDNRSDHEWVFPDQHEFRWKRTTRDMQRQGKHPHVSLEDRLFVETVGGDLTIKIEDNTDGGLGIYTEPVDNPDQTLDDADIQYAIIGNLIALKIRPYQEKAYRYIIYNSKLQQARRVDGIADSCLLLPDDHGLIFSNGYYLQTGEYKLFDLGLADMLFEKRVVSPNGEDFLYIFYNHHNGLYLLLPYNLIAQKVGTPITCHGYSLFENGEMCYFRGDEEAKKHHVVQIWQTPFIGPNIPLKGNQDSYLFKLGNKDIVRAMAEANELLVILGKDEQYANLYLDLAKGATGLLDSYHWLAHAEAQDLASPLKDIRDAAGAAIDEFEKVSQIRQNTRERVGEVLAKAEALLKKVSRERASKIQEYVDFLSQLRSSRGEVISLKELRYADLPAIEAAEQELAGAQDTVSQKTVAFLLKADALQPYQQRVKELETEVTAAEKVVRANELEEALNTAAAELEMLIEVVSNLKIEDATQTVQIIDNISAIYAQFNGVKAQLKRRRKELMGQEGKAEFGAQMKLVDQAVINYLDVCDTPAKCDEYLTRVMVQLEELEGRFSEFDAFVEQLSIKRDEVYAAFENRKLQLTEARNRRAGTLQSAAERILKAIQNRLSRMETVQEINGYYASDLMLEKLRSMVEELLQLGDTVKADDIRSKMKSIREEALRQLKDKNELYADGHNTIRFGKHSFSVNHQPLELSLVPKDGLMQYHLTGTGFFEPVTHEAITGSRDLWDQALVSENGEVYRAEYLAYQLLKGAEAAGKKRGAEGGAKTPEELQALSPAELLKEVQAFGAGRFNEGYIKGVHDADAVLILQALLRMRASAGLLRYAPEARACAALWWQAFAEGEQKELLLHQLKGAGYIQKVFPQAGAFAEILQQLQQGLTAFIEQYGLFLPEVVAEAASYLFRELSQNDHFIVAAETARFVEAFKKGLKQQKGEEAFRASLKGVQKQPHLLYQQLSRWLQAYNEAAEAGAGEYLAEASVYLQLGEGGKQPIVEASLQETLEGLQGSHARIEEGRYVLHYNQFMKRLQQYEQQVVPRFEALQKQKKELATAFAEELRLEEFKPRVMSSFVRNKLIDEVYLPLIGANLAKQIGTAGENKRTDLMGMLLLISPPGYGKTTIMEYIANRLGLIFMKINGPAIGHDVISVDPADARNSAARKELQKLNLAFEMGDNVMIYVDDIQHCNPEFLQKFISLCDAQRKIEGIWKGRSKTYDFRGRKVAVVMAGNPYTESGEKFKIPDMLANRSDIYNLGDIIGDTAEAFKLSYLENCLTSNAILARVAAKSHKDVLQLIKVAETGQQEGLQFEANHAPQEVSECVQVLDKLLKIRDVILRVNLQYIESAGQSDDYRTEPAFKLQGSYRNMNKLAEKVVPIMNEQELLTLLLSHYDGESQTLTTGAEANVLKLKELNSWLTPEETLRWEEIKQTFRQNNKIRGMGGDHMAQVLLQMENVSHALYGIRATLAAGKGKGNGHATDGVAEVQVP</sequence>
<dbReference type="InterPro" id="IPR020958">
    <property type="entry name" value="DUF3686"/>
</dbReference>
<evidence type="ECO:0000313" key="4">
    <source>
        <dbReference type="Proteomes" id="UP000011910"/>
    </source>
</evidence>
<organism evidence="3 4">
    <name type="scientific">Cesiribacter andamanensis AMV16</name>
    <dbReference type="NCBI Taxonomy" id="1279009"/>
    <lineage>
        <taxon>Bacteria</taxon>
        <taxon>Pseudomonadati</taxon>
        <taxon>Bacteroidota</taxon>
        <taxon>Cytophagia</taxon>
        <taxon>Cytophagales</taxon>
        <taxon>Cesiribacteraceae</taxon>
        <taxon>Cesiribacter</taxon>
    </lineage>
</organism>
<evidence type="ECO:0000313" key="3">
    <source>
        <dbReference type="EMBL" id="EMR00837.1"/>
    </source>
</evidence>
<dbReference type="STRING" id="1279009.ADICEAN_04043"/>
<name>M7N0L2_9BACT</name>
<keyword evidence="1" id="KW-0175">Coiled coil</keyword>
<dbReference type="InterPro" id="IPR003593">
    <property type="entry name" value="AAA+_ATPase"/>
</dbReference>
<dbReference type="PATRIC" id="fig|1279009.4.peg.4077"/>
<dbReference type="SMART" id="SM00382">
    <property type="entry name" value="AAA"/>
    <property type="match status" value="1"/>
</dbReference>
<accession>M7N0L2</accession>
<dbReference type="Pfam" id="PF25472">
    <property type="entry name" value="DUF7902"/>
    <property type="match status" value="1"/>
</dbReference>
<feature type="coiled-coil region" evidence="1">
    <location>
        <begin position="493"/>
        <end position="571"/>
    </location>
</feature>
<feature type="domain" description="AAA+ ATPase" evidence="2">
    <location>
        <begin position="1202"/>
        <end position="1355"/>
    </location>
</feature>
<reference evidence="3 4" key="1">
    <citation type="journal article" date="2013" name="Genome Announc.">
        <title>Draft Genome Sequence of Cesiribacter andamanensis Strain AMV16T, Isolated from a Soil Sample from a Mud Volcano in the Andaman Islands, India.</title>
        <authorList>
            <person name="Shivaji S."/>
            <person name="Ara S."/>
            <person name="Begum Z."/>
            <person name="Srinivas T.N."/>
            <person name="Singh A."/>
            <person name="Kumar Pinnaka A."/>
        </authorList>
    </citation>
    <scope>NUCLEOTIDE SEQUENCE [LARGE SCALE GENOMIC DNA]</scope>
    <source>
        <strain evidence="3 4">AMV16</strain>
    </source>
</reference>